<keyword evidence="2" id="KW-1133">Transmembrane helix</keyword>
<evidence type="ECO:0000313" key="4">
    <source>
        <dbReference type="EMBL" id="KAK6162330.1"/>
    </source>
</evidence>
<keyword evidence="2" id="KW-0472">Membrane</keyword>
<dbReference type="Proteomes" id="UP001318860">
    <property type="component" value="Unassembled WGS sequence"/>
</dbReference>
<comment type="caution">
    <text evidence="4">The sequence shown here is derived from an EMBL/GenBank/DDBJ whole genome shotgun (WGS) entry which is preliminary data.</text>
</comment>
<protein>
    <recommendedName>
        <fullName evidence="3">X8 domain-containing protein</fullName>
    </recommendedName>
</protein>
<reference evidence="4 5" key="1">
    <citation type="journal article" date="2021" name="Comput. Struct. Biotechnol. J.">
        <title>De novo genome assembly of the potent medicinal plant Rehmannia glutinosa using nanopore technology.</title>
        <authorList>
            <person name="Ma L."/>
            <person name="Dong C."/>
            <person name="Song C."/>
            <person name="Wang X."/>
            <person name="Zheng X."/>
            <person name="Niu Y."/>
            <person name="Chen S."/>
            <person name="Feng W."/>
        </authorList>
    </citation>
    <scope>NUCLEOTIDE SEQUENCE [LARGE SCALE GENOMIC DNA]</scope>
    <source>
        <strain evidence="4">DH-2019</strain>
    </source>
</reference>
<feature type="domain" description="X8" evidence="3">
    <location>
        <begin position="9"/>
        <end position="82"/>
    </location>
</feature>
<dbReference type="Pfam" id="PF07983">
    <property type="entry name" value="X8"/>
    <property type="match status" value="1"/>
</dbReference>
<gene>
    <name evidence="4" type="ORF">DH2020_002171</name>
</gene>
<proteinExistence type="predicted"/>
<feature type="transmembrane region" description="Helical" evidence="2">
    <location>
        <begin position="98"/>
        <end position="117"/>
    </location>
</feature>
<dbReference type="PANTHER" id="PTHR31044:SF140">
    <property type="entry name" value="EXPRESSED PROTEIN"/>
    <property type="match status" value="1"/>
</dbReference>
<evidence type="ECO:0000256" key="2">
    <source>
        <dbReference type="SAM" id="Phobius"/>
    </source>
</evidence>
<evidence type="ECO:0000313" key="5">
    <source>
        <dbReference type="Proteomes" id="UP001318860"/>
    </source>
</evidence>
<evidence type="ECO:0000259" key="3">
    <source>
        <dbReference type="SMART" id="SM00768"/>
    </source>
</evidence>
<name>A0ABR0XTF5_REHGL</name>
<dbReference type="PANTHER" id="PTHR31044">
    <property type="entry name" value="BETA-1,3 GLUCANASE"/>
    <property type="match status" value="1"/>
</dbReference>
<organism evidence="4 5">
    <name type="scientific">Rehmannia glutinosa</name>
    <name type="common">Chinese foxglove</name>
    <dbReference type="NCBI Taxonomy" id="99300"/>
    <lineage>
        <taxon>Eukaryota</taxon>
        <taxon>Viridiplantae</taxon>
        <taxon>Streptophyta</taxon>
        <taxon>Embryophyta</taxon>
        <taxon>Tracheophyta</taxon>
        <taxon>Spermatophyta</taxon>
        <taxon>Magnoliopsida</taxon>
        <taxon>eudicotyledons</taxon>
        <taxon>Gunneridae</taxon>
        <taxon>Pentapetalae</taxon>
        <taxon>asterids</taxon>
        <taxon>lamiids</taxon>
        <taxon>Lamiales</taxon>
        <taxon>Orobanchaceae</taxon>
        <taxon>Rehmannieae</taxon>
        <taxon>Rehmannia</taxon>
    </lineage>
</organism>
<accession>A0ABR0XTF5</accession>
<keyword evidence="2" id="KW-0812">Transmembrane</keyword>
<evidence type="ECO:0000256" key="1">
    <source>
        <dbReference type="ARBA" id="ARBA00022729"/>
    </source>
</evidence>
<dbReference type="InterPro" id="IPR044788">
    <property type="entry name" value="X8_dom_prot"/>
</dbReference>
<sequence length="135" mass="14917">MEREGMHCESCATETLRALDYACGDGGADCEAIGDGGSCYFPIVVAHASYAFNSYCEKNKRNGGTCAFGVIAMLINCDPEVIVIADSVLPSEILKWQWLLWVFPTGINLILAKLHLFRTRRMPSVRRTLISNDQP</sequence>
<keyword evidence="5" id="KW-1185">Reference proteome</keyword>
<dbReference type="SMART" id="SM00768">
    <property type="entry name" value="X8"/>
    <property type="match status" value="1"/>
</dbReference>
<keyword evidence="1" id="KW-0732">Signal</keyword>
<dbReference type="EMBL" id="JABTTQ020000002">
    <property type="protein sequence ID" value="KAK6162330.1"/>
    <property type="molecule type" value="Genomic_DNA"/>
</dbReference>
<dbReference type="InterPro" id="IPR012946">
    <property type="entry name" value="X8"/>
</dbReference>